<dbReference type="Proteomes" id="UP000230607">
    <property type="component" value="Chromosome 1"/>
</dbReference>
<dbReference type="AlphaFoldDB" id="A0A2H1FEH4"/>
<protein>
    <submittedName>
        <fullName evidence="1">Uncharacterized protein</fullName>
    </submittedName>
</protein>
<organism evidence="1 2">
    <name type="scientific">Candidatus Nitrosotalea okcheonensis</name>
    <dbReference type="NCBI Taxonomy" id="1903276"/>
    <lineage>
        <taxon>Archaea</taxon>
        <taxon>Nitrososphaerota</taxon>
        <taxon>Nitrososphaeria</taxon>
        <taxon>Nitrosotaleales</taxon>
        <taxon>Nitrosotaleaceae</taxon>
        <taxon>Nitrosotalea</taxon>
    </lineage>
</organism>
<accession>A0A2H1FEH4</accession>
<dbReference type="OrthoDB" id="3363at2157"/>
<gene>
    <name evidence="1" type="ORF">NCS_10967</name>
</gene>
<evidence type="ECO:0000313" key="1">
    <source>
        <dbReference type="EMBL" id="SMH71160.1"/>
    </source>
</evidence>
<evidence type="ECO:0000313" key="2">
    <source>
        <dbReference type="Proteomes" id="UP000230607"/>
    </source>
</evidence>
<name>A0A2H1FEH4_9ARCH</name>
<sequence>MSREESGVHNSFDNFCNPESVSYFIDQHRESRYRNLTAVKGTGTRYAYGYLLWRFDTWLHGKTFPFNQEVMVGNNTYQRTIENVTLDGVEHLLRLYQQPFKTESDFIRVVKRYLLIQCMQTSAPGQSR</sequence>
<proteinExistence type="predicted"/>
<reference evidence="2" key="1">
    <citation type="submission" date="2017-03" db="EMBL/GenBank/DDBJ databases">
        <authorList>
            <person name="Herbold C."/>
        </authorList>
    </citation>
    <scope>NUCLEOTIDE SEQUENCE [LARGE SCALE GENOMIC DNA]</scope>
</reference>
<dbReference type="RefSeq" id="WP_157927179.1">
    <property type="nucleotide sequence ID" value="NZ_LT841358.1"/>
</dbReference>
<keyword evidence="2" id="KW-1185">Reference proteome</keyword>
<dbReference type="EMBL" id="LT841358">
    <property type="protein sequence ID" value="SMH71160.1"/>
    <property type="molecule type" value="Genomic_DNA"/>
</dbReference>